<feature type="region of interest" description="Disordered" evidence="1">
    <location>
        <begin position="768"/>
        <end position="797"/>
    </location>
</feature>
<feature type="region of interest" description="Disordered" evidence="1">
    <location>
        <begin position="1414"/>
        <end position="1498"/>
    </location>
</feature>
<keyword evidence="3" id="KW-1185">Reference proteome</keyword>
<feature type="compositionally biased region" description="Low complexity" evidence="1">
    <location>
        <begin position="1456"/>
        <end position="1469"/>
    </location>
</feature>
<feature type="compositionally biased region" description="Polar residues" evidence="1">
    <location>
        <begin position="431"/>
        <end position="442"/>
    </location>
</feature>
<comment type="caution">
    <text evidence="2">The sequence shown here is derived from an EMBL/GenBank/DDBJ whole genome shotgun (WGS) entry which is preliminary data.</text>
</comment>
<feature type="compositionally biased region" description="Basic and acidic residues" evidence="1">
    <location>
        <begin position="1288"/>
        <end position="1305"/>
    </location>
</feature>
<name>A0ABU6G8V9_9BACL</name>
<feature type="compositionally biased region" description="Basic and acidic residues" evidence="1">
    <location>
        <begin position="444"/>
        <end position="453"/>
    </location>
</feature>
<protein>
    <submittedName>
        <fullName evidence="2">Uncharacterized protein</fullName>
    </submittedName>
</protein>
<feature type="compositionally biased region" description="Basic and acidic residues" evidence="1">
    <location>
        <begin position="1077"/>
        <end position="1089"/>
    </location>
</feature>
<feature type="compositionally biased region" description="Polar residues" evidence="1">
    <location>
        <begin position="922"/>
        <end position="937"/>
    </location>
</feature>
<sequence length="1582" mass="173531">MKSRQSHKPRGKRKKATLLANASSIPAAGHVGRQSNLFATGVMGKYGFWRNNYLGLLALIFNKKGPLNKKELAALTDTSAQAWVIQLQLQLNNLQHPESASLITKKQTIRQLQQLLANSGYQLPSPKTSEQPARQTGTIKAHQQQFEATRNPSKNIGTKSGFVNNVNKGSSPLIQRSIGQIAASIGMLASSRKSSTDAQLHKVSEPQHTSLSANIQLKHIQLFHKSATSNAKVVNHVKAFGNTSQWLEQFQEGKPNTGALETTEPNLSPVRPQPVREFSFLQQAGLLMHQVIGQQMRPTSNQSNQQDQWFAEVNIEAVTGRMTPARSTHKGLPKLGEGPFSEGAAPATVQFIKSLLVRHMAEEAAPATVNAMRQEVLIGDDSKASGISAKSSARGFLKGSQRPSAIQAANLTSTLPFAMHAATRRPARSASWESGQSTTQVWRKQIEQADDSRGQVQSQQQHLDVRARVQEESQEQVQRSTLLREEHIQEQQRIQEQSSMNLQEQLQNLYEERSEEQEIRRQEAQAREVRRQEAQAQEVQAQEVRRQEEQKPAIQVQELRGQEVQKQEIQAQEVRRQEAQAQEVQAQEVRRQEVQKQEIQAQEVRGQEVQKQEIQAQEVRRQEEQKQEIQAQEVRRQEAQTREMQAQEVRREETSEQDKRSDEVQGTERQKQRDEHQQLLRLQETERATTRPLLRAVSKKEQVQGLVMGSLIHRKSSVTENGVDTARKIQSNEQLLQQLVQKPRQRSSNDLLVRSTYTDLIGKPELISKDSKRIGRNPRGRQPLTQTGSLAPGDIQSKSLPSVISANRSQASSQKVIPTNPSEGYFASVQASKVVQDAQRLFRTDFQAPKVRSGEDSQSLFSEISAKIAGNSLGKAISTTPAEGSRAGGIAKNFVQDAERLFRSAAKRDGQFESQEDVGRRQTVNQNENQRVPASSNDDTDPIDLSAEIFAKVAQNGFQQIGDPSPFEGYRAGLQASSHLQDVGRVFRKAVGTEKLDVEGQKQQLFHEEPQSGYVISSVKSAAASTSLAEEIVARAAASSMNKTASSVSIADDVEVHAGHKVSRRSGRLGPNTQGNELRKVHLADDSSSRARSNPASNNLAAEIAAKTAESSLRKISSSLVTEARPTSLQRRLPNDEEIQTPSTVQAAWRRAPKGQTEESATGAASTTRLAAEDRHLGQTILEKNNETANMAVEVVRGTMSRPPVEIVRRTAEPTRAEQVRQRLKQGQASLASLVGRASFTNRPGENEVGTKLPTEAARARRSKRPSGEEVWRGAQVEHVQRQANAAEEEREHRQEQGSENRLKAEGLQTDWVERTIRARVSALEEERVQGAQPAAASRAAESAGGARAALAPMARQPVSMTPRVMPLLASSAGALRAAPAGIAAASPAAAATQLPARGTDSFTHAAKAAAASTTAGAQRSASMTHSSSQSLAAATMAKPLSTQVQRQAQTVGVPSAGASSQGALGSRAPSSGSSVKQARQDYAASQQQTPMLEHKQAQASLIEQSALAVAPLEMDWLRAKASADQAQAPAAPVHEAAPKLTEEQLQELIKELPQLDIAKIADKVYREIEKKMKFERQRRGL</sequence>
<reference evidence="2 3" key="1">
    <citation type="submission" date="2023-03" db="EMBL/GenBank/DDBJ databases">
        <title>Bacillus Genome Sequencing.</title>
        <authorList>
            <person name="Dunlap C."/>
        </authorList>
    </citation>
    <scope>NUCLEOTIDE SEQUENCE [LARGE SCALE GENOMIC DNA]</scope>
    <source>
        <strain evidence="2 3">BD-533</strain>
    </source>
</reference>
<feature type="compositionally biased region" description="Polar residues" evidence="1">
    <location>
        <begin position="1441"/>
        <end position="1453"/>
    </location>
</feature>
<dbReference type="Proteomes" id="UP001338137">
    <property type="component" value="Unassembled WGS sequence"/>
</dbReference>
<feature type="compositionally biased region" description="Polar residues" evidence="1">
    <location>
        <begin position="1424"/>
        <end position="1433"/>
    </location>
</feature>
<feature type="compositionally biased region" description="Basic and acidic residues" evidence="1">
    <location>
        <begin position="648"/>
        <end position="689"/>
    </location>
</feature>
<feature type="region of interest" description="Disordered" evidence="1">
    <location>
        <begin position="620"/>
        <end position="696"/>
    </location>
</feature>
<feature type="compositionally biased region" description="Polar residues" evidence="1">
    <location>
        <begin position="1470"/>
        <end position="1491"/>
    </location>
</feature>
<accession>A0ABU6G8V9</accession>
<feature type="compositionally biased region" description="Low complexity" evidence="1">
    <location>
        <begin position="1090"/>
        <end position="1099"/>
    </location>
</feature>
<feature type="compositionally biased region" description="Low complexity" evidence="1">
    <location>
        <begin position="1414"/>
        <end position="1423"/>
    </location>
</feature>
<organism evidence="2 3">
    <name type="scientific">Paenibacillus alba</name>
    <dbReference type="NCBI Taxonomy" id="1197127"/>
    <lineage>
        <taxon>Bacteria</taxon>
        <taxon>Bacillati</taxon>
        <taxon>Bacillota</taxon>
        <taxon>Bacilli</taxon>
        <taxon>Bacillales</taxon>
        <taxon>Paenibacillaceae</taxon>
        <taxon>Paenibacillus</taxon>
    </lineage>
</organism>
<gene>
    <name evidence="2" type="ORF">P4I72_25020</name>
</gene>
<feature type="region of interest" description="Disordered" evidence="1">
    <location>
        <begin position="425"/>
        <end position="480"/>
    </location>
</feature>
<dbReference type="RefSeq" id="WP_326074435.1">
    <property type="nucleotide sequence ID" value="NZ_JARLKY010000067.1"/>
</dbReference>
<dbReference type="EMBL" id="JARLKY010000067">
    <property type="protein sequence ID" value="MEC0230400.1"/>
    <property type="molecule type" value="Genomic_DNA"/>
</dbReference>
<feature type="region of interest" description="Disordered" evidence="1">
    <location>
        <begin position="1116"/>
        <end position="1169"/>
    </location>
</feature>
<feature type="region of interest" description="Disordered" evidence="1">
    <location>
        <begin position="1059"/>
        <end position="1099"/>
    </location>
</feature>
<evidence type="ECO:0000256" key="1">
    <source>
        <dbReference type="SAM" id="MobiDB-lite"/>
    </source>
</evidence>
<feature type="region of interest" description="Disordered" evidence="1">
    <location>
        <begin position="907"/>
        <end position="942"/>
    </location>
</feature>
<evidence type="ECO:0000313" key="2">
    <source>
        <dbReference type="EMBL" id="MEC0230400.1"/>
    </source>
</evidence>
<feature type="region of interest" description="Disordered" evidence="1">
    <location>
        <begin position="1240"/>
        <end position="1307"/>
    </location>
</feature>
<feature type="compositionally biased region" description="Polar residues" evidence="1">
    <location>
        <begin position="1116"/>
        <end position="1130"/>
    </location>
</feature>
<evidence type="ECO:0000313" key="3">
    <source>
        <dbReference type="Proteomes" id="UP001338137"/>
    </source>
</evidence>
<proteinExistence type="predicted"/>
<feature type="compositionally biased region" description="Basic and acidic residues" evidence="1">
    <location>
        <begin position="620"/>
        <end position="641"/>
    </location>
</feature>
<feature type="compositionally biased region" description="Low complexity" evidence="1">
    <location>
        <begin position="1158"/>
        <end position="1168"/>
    </location>
</feature>